<dbReference type="Gene3D" id="3.90.850.10">
    <property type="entry name" value="Fumarylacetoacetase-like, C-terminal domain"/>
    <property type="match status" value="1"/>
</dbReference>
<evidence type="ECO:0000256" key="2">
    <source>
        <dbReference type="ARBA" id="ARBA00022723"/>
    </source>
</evidence>
<dbReference type="InterPro" id="IPR011234">
    <property type="entry name" value="Fumarylacetoacetase-like_C"/>
</dbReference>
<keyword evidence="4" id="KW-0378">Hydrolase</keyword>
<dbReference type="EMBL" id="LILC01000023">
    <property type="protein sequence ID" value="KOO42991.1"/>
    <property type="molecule type" value="Genomic_DNA"/>
</dbReference>
<protein>
    <submittedName>
        <fullName evidence="4">Fumarylacetoacetate hydrolase</fullName>
    </submittedName>
</protein>
<proteinExistence type="inferred from homology"/>
<dbReference type="PANTHER" id="PTHR11820">
    <property type="entry name" value="ACYLPYRUVASE"/>
    <property type="match status" value="1"/>
</dbReference>
<dbReference type="GO" id="GO:0046872">
    <property type="term" value="F:metal ion binding"/>
    <property type="evidence" value="ECO:0007669"/>
    <property type="project" value="UniProtKB-KW"/>
</dbReference>
<dbReference type="GO" id="GO:0018773">
    <property type="term" value="F:acetylpyruvate hydrolase activity"/>
    <property type="evidence" value="ECO:0007669"/>
    <property type="project" value="TreeGrafter"/>
</dbReference>
<dbReference type="PANTHER" id="PTHR11820:SF7">
    <property type="entry name" value="ACYLPYRUVASE FAHD1, MITOCHONDRIAL"/>
    <property type="match status" value="1"/>
</dbReference>
<dbReference type="Proteomes" id="UP000037558">
    <property type="component" value="Unassembled WGS sequence"/>
</dbReference>
<dbReference type="Pfam" id="PF01557">
    <property type="entry name" value="FAA_hydrolase"/>
    <property type="match status" value="1"/>
</dbReference>
<dbReference type="PATRIC" id="fig|284581.3.peg.3079"/>
<evidence type="ECO:0000259" key="3">
    <source>
        <dbReference type="Pfam" id="PF01557"/>
    </source>
</evidence>
<dbReference type="STRING" id="284581.AMD01_17830"/>
<evidence type="ECO:0000313" key="5">
    <source>
        <dbReference type="Proteomes" id="UP000037558"/>
    </source>
</evidence>
<evidence type="ECO:0000313" key="4">
    <source>
        <dbReference type="EMBL" id="KOO42991.1"/>
    </source>
</evidence>
<dbReference type="InterPro" id="IPR036663">
    <property type="entry name" value="Fumarylacetoacetase_C_sf"/>
</dbReference>
<name>A0A0M0KW08_9BACI</name>
<comment type="similarity">
    <text evidence="1">Belongs to the FAH family.</text>
</comment>
<evidence type="ECO:0000256" key="1">
    <source>
        <dbReference type="ARBA" id="ARBA00010211"/>
    </source>
</evidence>
<feature type="domain" description="Fumarylacetoacetase-like C-terminal" evidence="3">
    <location>
        <begin position="4"/>
        <end position="191"/>
    </location>
</feature>
<accession>A0A0M0KW08</accession>
<reference evidence="5" key="1">
    <citation type="submission" date="2015-08" db="EMBL/GenBank/DDBJ databases">
        <title>Fjat-14210 dsm16467.</title>
        <authorList>
            <person name="Liu B."/>
            <person name="Wang J."/>
            <person name="Zhu Y."/>
            <person name="Liu G."/>
            <person name="Chen Q."/>
            <person name="Chen Z."/>
            <person name="Lan J."/>
            <person name="Che J."/>
            <person name="Ge C."/>
            <person name="Shi H."/>
            <person name="Pan Z."/>
            <person name="Liu X."/>
        </authorList>
    </citation>
    <scope>NUCLEOTIDE SEQUENCE [LARGE SCALE GENOMIC DNA]</scope>
    <source>
        <strain evidence="5">DSM 16467</strain>
    </source>
</reference>
<keyword evidence="2" id="KW-0479">Metal-binding</keyword>
<dbReference type="SUPFAM" id="SSF56529">
    <property type="entry name" value="FAH"/>
    <property type="match status" value="1"/>
</dbReference>
<gene>
    <name evidence="4" type="ORF">AMD01_17830</name>
</gene>
<dbReference type="OrthoDB" id="9805307at2"/>
<dbReference type="RefSeq" id="WP_053402797.1">
    <property type="nucleotide sequence ID" value="NZ_LILC01000023.1"/>
</dbReference>
<sequence>MTNIYCVGRNYALHAKELQNDIPTAPFLFLKPTHALVCGDDREIVLPGGKGDLHYEAELVIHIGKEYEKGMTVDEVVDQMTIGIDFTLRDVQTECKKQGKPWLQAKGFKNSALVGSFIPFPGEEECKKTFFSLEKNDQTVQNGCIKNMIFTLQEIIDFTGLHYGIGRGDLIFTGTPEGVGAVQNGDTLRLFWGDQELGSSHVRVKGE</sequence>
<comment type="caution">
    <text evidence="4">The sequence shown here is derived from an EMBL/GenBank/DDBJ whole genome shotgun (WGS) entry which is preliminary data.</text>
</comment>
<keyword evidence="5" id="KW-1185">Reference proteome</keyword>
<dbReference type="AlphaFoldDB" id="A0A0M0KW08"/>
<organism evidence="4 5">
    <name type="scientific">Priestia koreensis</name>
    <dbReference type="NCBI Taxonomy" id="284581"/>
    <lineage>
        <taxon>Bacteria</taxon>
        <taxon>Bacillati</taxon>
        <taxon>Bacillota</taxon>
        <taxon>Bacilli</taxon>
        <taxon>Bacillales</taxon>
        <taxon>Bacillaceae</taxon>
        <taxon>Priestia</taxon>
    </lineage>
</organism>